<dbReference type="CDD" id="cd09272">
    <property type="entry name" value="RNase_HI_RT_Ty1"/>
    <property type="match status" value="1"/>
</dbReference>
<reference evidence="2" key="2">
    <citation type="journal article" date="2024" name="Plant">
        <title>Genomic evolution and insights into agronomic trait innovations of Sesamum species.</title>
        <authorList>
            <person name="Miao H."/>
            <person name="Wang L."/>
            <person name="Qu L."/>
            <person name="Liu H."/>
            <person name="Sun Y."/>
            <person name="Le M."/>
            <person name="Wang Q."/>
            <person name="Wei S."/>
            <person name="Zheng Y."/>
            <person name="Lin W."/>
            <person name="Duan Y."/>
            <person name="Cao H."/>
            <person name="Xiong S."/>
            <person name="Wang X."/>
            <person name="Wei L."/>
            <person name="Li C."/>
            <person name="Ma Q."/>
            <person name="Ju M."/>
            <person name="Zhao R."/>
            <person name="Li G."/>
            <person name="Mu C."/>
            <person name="Tian Q."/>
            <person name="Mei H."/>
            <person name="Zhang T."/>
            <person name="Gao T."/>
            <person name="Zhang H."/>
        </authorList>
    </citation>
    <scope>NUCLEOTIDE SEQUENCE</scope>
    <source>
        <strain evidence="2">G02</strain>
    </source>
</reference>
<dbReference type="InterPro" id="IPR043502">
    <property type="entry name" value="DNA/RNA_pol_sf"/>
</dbReference>
<sequence length="289" mass="33165">MMEKFEMTDLGQMRYFLGIQVKQSPGRIFLSQEKYIDDLLKKFNMGHCKPISTPMALNEKLHDNGEKIDPSLYRKLIGSLLYHNTRPDITHSVSLLSRFMNEPSKTHFAAAKRVLRYLKSTKNQGVEFKKEENCKLIGYTDSDWAGSIEDRKSTSGYIFCLGTNVISWSSRKQKSVALSSAEAEYIATTNAACEVVWLRRILKDMEFEQSGSTTIFCDNMSAIAMAKNPVFHARSRHIELQHHFIRELVNEGEISIKFINTNDQPADILTKAVTFDKFEKFKKQVKITN</sequence>
<comment type="caution">
    <text evidence="2">The sequence shown here is derived from an EMBL/GenBank/DDBJ whole genome shotgun (WGS) entry which is preliminary data.</text>
</comment>
<name>A0AAW2K928_SESRA</name>
<feature type="domain" description="Reverse transcriptase Ty1/copia-type" evidence="1">
    <location>
        <begin position="1"/>
        <end position="55"/>
    </location>
</feature>
<gene>
    <name evidence="2" type="ORF">Sradi_6186500</name>
</gene>
<organism evidence="2">
    <name type="scientific">Sesamum radiatum</name>
    <name type="common">Black benniseed</name>
    <dbReference type="NCBI Taxonomy" id="300843"/>
    <lineage>
        <taxon>Eukaryota</taxon>
        <taxon>Viridiplantae</taxon>
        <taxon>Streptophyta</taxon>
        <taxon>Embryophyta</taxon>
        <taxon>Tracheophyta</taxon>
        <taxon>Spermatophyta</taxon>
        <taxon>Magnoliopsida</taxon>
        <taxon>eudicotyledons</taxon>
        <taxon>Gunneridae</taxon>
        <taxon>Pentapetalae</taxon>
        <taxon>asterids</taxon>
        <taxon>lamiids</taxon>
        <taxon>Lamiales</taxon>
        <taxon>Pedaliaceae</taxon>
        <taxon>Sesamum</taxon>
    </lineage>
</organism>
<evidence type="ECO:0000313" key="2">
    <source>
        <dbReference type="EMBL" id="KAL0303184.1"/>
    </source>
</evidence>
<dbReference type="Pfam" id="PF07727">
    <property type="entry name" value="RVT_2"/>
    <property type="match status" value="1"/>
</dbReference>
<protein>
    <submittedName>
        <fullName evidence="2">Retrovirus-related Pol polyprotein from transposon TNT 1-94</fullName>
    </submittedName>
</protein>
<proteinExistence type="predicted"/>
<dbReference type="InterPro" id="IPR013103">
    <property type="entry name" value="RVT_2"/>
</dbReference>
<dbReference type="PANTHER" id="PTHR11439:SF483">
    <property type="entry name" value="PEPTIDE SYNTHASE GLIP-LIKE, PUTATIVE (AFU_ORTHOLOGUE AFUA_3G12920)-RELATED"/>
    <property type="match status" value="1"/>
</dbReference>
<dbReference type="AlphaFoldDB" id="A0AAW2K928"/>
<dbReference type="SUPFAM" id="SSF56672">
    <property type="entry name" value="DNA/RNA polymerases"/>
    <property type="match status" value="1"/>
</dbReference>
<reference evidence="2" key="1">
    <citation type="submission" date="2020-06" db="EMBL/GenBank/DDBJ databases">
        <authorList>
            <person name="Li T."/>
            <person name="Hu X."/>
            <person name="Zhang T."/>
            <person name="Song X."/>
            <person name="Zhang H."/>
            <person name="Dai N."/>
            <person name="Sheng W."/>
            <person name="Hou X."/>
            <person name="Wei L."/>
        </authorList>
    </citation>
    <scope>NUCLEOTIDE SEQUENCE</scope>
    <source>
        <strain evidence="2">G02</strain>
        <tissue evidence="2">Leaf</tissue>
    </source>
</reference>
<evidence type="ECO:0000259" key="1">
    <source>
        <dbReference type="Pfam" id="PF07727"/>
    </source>
</evidence>
<accession>A0AAW2K928</accession>
<dbReference type="EMBL" id="JACGWJ010000029">
    <property type="protein sequence ID" value="KAL0303184.1"/>
    <property type="molecule type" value="Genomic_DNA"/>
</dbReference>
<dbReference type="PANTHER" id="PTHR11439">
    <property type="entry name" value="GAG-POL-RELATED RETROTRANSPOSON"/>
    <property type="match status" value="1"/>
</dbReference>